<accession>A0A8T0KHN7</accession>
<feature type="compositionally biased region" description="Polar residues" evidence="6">
    <location>
        <begin position="291"/>
        <end position="300"/>
    </location>
</feature>
<dbReference type="InterPro" id="IPR016177">
    <property type="entry name" value="DNA-bd_dom_sf"/>
</dbReference>
<feature type="region of interest" description="Disordered" evidence="6">
    <location>
        <begin position="194"/>
        <end position="385"/>
    </location>
</feature>
<feature type="compositionally biased region" description="Basic and acidic residues" evidence="6">
    <location>
        <begin position="344"/>
        <end position="370"/>
    </location>
</feature>
<dbReference type="GO" id="GO:0005634">
    <property type="term" value="C:nucleus"/>
    <property type="evidence" value="ECO:0007669"/>
    <property type="project" value="UniProtKB-SubCell"/>
</dbReference>
<dbReference type="Proteomes" id="UP000743370">
    <property type="component" value="Unassembled WGS sequence"/>
</dbReference>
<reference evidence="8 9" key="1">
    <citation type="submission" date="2020-05" db="EMBL/GenBank/DDBJ databases">
        <title>Vigna angularis (adzuki bean) Var. LongXiaoDou No. 4 denovo assembly.</title>
        <authorList>
            <person name="Xiang H."/>
        </authorList>
    </citation>
    <scope>NUCLEOTIDE SEQUENCE [LARGE SCALE GENOMIC DNA]</scope>
    <source>
        <tissue evidence="8">Leaf</tissue>
    </source>
</reference>
<dbReference type="AlphaFoldDB" id="A0A8T0KHN7"/>
<dbReference type="InterPro" id="IPR001739">
    <property type="entry name" value="Methyl_CpG_DNA-bd"/>
</dbReference>
<comment type="subcellular location">
    <subcellularLocation>
        <location evidence="1">Nucleus</location>
    </subcellularLocation>
</comment>
<proteinExistence type="predicted"/>
<evidence type="ECO:0000256" key="4">
    <source>
        <dbReference type="ARBA" id="ARBA00023163"/>
    </source>
</evidence>
<evidence type="ECO:0000256" key="5">
    <source>
        <dbReference type="ARBA" id="ARBA00023242"/>
    </source>
</evidence>
<comment type="caution">
    <text evidence="8">The sequence shown here is derived from an EMBL/GenBank/DDBJ whole genome shotgun (WGS) entry which is preliminary data.</text>
</comment>
<feature type="domain" description="MBD" evidence="7">
    <location>
        <begin position="158"/>
        <end position="212"/>
    </location>
</feature>
<evidence type="ECO:0000256" key="2">
    <source>
        <dbReference type="ARBA" id="ARBA00023015"/>
    </source>
</evidence>
<dbReference type="GO" id="GO:0003677">
    <property type="term" value="F:DNA binding"/>
    <property type="evidence" value="ECO:0007669"/>
    <property type="project" value="UniProtKB-KW"/>
</dbReference>
<gene>
    <name evidence="8" type="ORF">HKW66_Vig0086410</name>
</gene>
<sequence>MASLVEQEGDASEEIFTLELPAPPGWKKKISSSELVRLDSKLLLLGLCDCSHVMSGAEQSPNAPEEFFTAVMQPVATKLMAFCGLSSCSSTLISGWTPSPPSTCHLSPSAPTSVFCHLPWGTRVAIWLSQLPLGLLSGHGFGLGLYCPLQGCSPSLLFVPKKAGTPKKNEIVFTAPTGEDINNRKQLEKYLKAHPGGPAVSEFDWGTGETPRRSARISEKAKAAPPTESKPPKKRSKTTPASQKETSEEEKEEDTKETEMQADDEIAKVDEDIEKENNVVTENQDDKTAEDTNINKSTNPGDVKARENVEVRTDEEKSNAADGELHALKDEVVDKGTEGAVSLRNDEEKIGQPREETKEYHRSGEPEKSETCSTADKTVEVEGVNTEEYIKSTSKLEEVEKIEGTKVNSEEHDKLDDINKKVEAELTENGNHGS</sequence>
<feature type="compositionally biased region" description="Basic and acidic residues" evidence="6">
    <location>
        <begin position="253"/>
        <end position="270"/>
    </location>
</feature>
<name>A0A8T0KHN7_PHAAN</name>
<keyword evidence="2" id="KW-0805">Transcription regulation</keyword>
<dbReference type="Pfam" id="PF01429">
    <property type="entry name" value="MBD"/>
    <property type="match status" value="1"/>
</dbReference>
<dbReference type="InterPro" id="IPR039622">
    <property type="entry name" value="MBD10/11"/>
</dbReference>
<protein>
    <submittedName>
        <fullName evidence="8">Methyl-CpG-binding domain-containing protein</fullName>
    </submittedName>
</protein>
<keyword evidence="4" id="KW-0804">Transcription</keyword>
<feature type="compositionally biased region" description="Basic and acidic residues" evidence="6">
    <location>
        <begin position="210"/>
        <end position="222"/>
    </location>
</feature>
<dbReference type="EMBL" id="JABFOF010000004">
    <property type="protein sequence ID" value="KAG2398878.1"/>
    <property type="molecule type" value="Genomic_DNA"/>
</dbReference>
<feature type="compositionally biased region" description="Basic and acidic residues" evidence="6">
    <location>
        <begin position="303"/>
        <end position="337"/>
    </location>
</feature>
<dbReference type="SUPFAM" id="SSF54171">
    <property type="entry name" value="DNA-binding domain"/>
    <property type="match status" value="1"/>
</dbReference>
<dbReference type="PANTHER" id="PTHR33729">
    <property type="entry name" value="METHYL-CPG BINDING DOMAIN CONTAINING PROTEIN, EXPRESSED"/>
    <property type="match status" value="1"/>
</dbReference>
<evidence type="ECO:0000256" key="6">
    <source>
        <dbReference type="SAM" id="MobiDB-lite"/>
    </source>
</evidence>
<evidence type="ECO:0000313" key="9">
    <source>
        <dbReference type="Proteomes" id="UP000743370"/>
    </source>
</evidence>
<evidence type="ECO:0000313" key="8">
    <source>
        <dbReference type="EMBL" id="KAG2398878.1"/>
    </source>
</evidence>
<dbReference type="PANTHER" id="PTHR33729:SF6">
    <property type="entry name" value="METHYL-CPG-BINDING DOMAIN-CONTAINING PROTEIN 11"/>
    <property type="match status" value="1"/>
</dbReference>
<keyword evidence="3" id="KW-0238">DNA-binding</keyword>
<organism evidence="8 9">
    <name type="scientific">Phaseolus angularis</name>
    <name type="common">Azuki bean</name>
    <name type="synonym">Vigna angularis</name>
    <dbReference type="NCBI Taxonomy" id="3914"/>
    <lineage>
        <taxon>Eukaryota</taxon>
        <taxon>Viridiplantae</taxon>
        <taxon>Streptophyta</taxon>
        <taxon>Embryophyta</taxon>
        <taxon>Tracheophyta</taxon>
        <taxon>Spermatophyta</taxon>
        <taxon>Magnoliopsida</taxon>
        <taxon>eudicotyledons</taxon>
        <taxon>Gunneridae</taxon>
        <taxon>Pentapetalae</taxon>
        <taxon>rosids</taxon>
        <taxon>fabids</taxon>
        <taxon>Fabales</taxon>
        <taxon>Fabaceae</taxon>
        <taxon>Papilionoideae</taxon>
        <taxon>50 kb inversion clade</taxon>
        <taxon>NPAAA clade</taxon>
        <taxon>indigoferoid/millettioid clade</taxon>
        <taxon>Phaseoleae</taxon>
        <taxon>Vigna</taxon>
    </lineage>
</organism>
<evidence type="ECO:0000256" key="1">
    <source>
        <dbReference type="ARBA" id="ARBA00004123"/>
    </source>
</evidence>
<keyword evidence="5" id="KW-0539">Nucleus</keyword>
<evidence type="ECO:0000259" key="7">
    <source>
        <dbReference type="Pfam" id="PF01429"/>
    </source>
</evidence>
<evidence type="ECO:0000256" key="3">
    <source>
        <dbReference type="ARBA" id="ARBA00023125"/>
    </source>
</evidence>